<name>A0A809X898_9BRAD</name>
<sequence>MRSTGVRDLIVFCQDYRCGHNVQLSAAQWPDEIRLSQIEPRFVCNACGQRGAILRGDGEATMMAVSQ</sequence>
<evidence type="ECO:0000313" key="2">
    <source>
        <dbReference type="EMBL" id="BCE48665.1"/>
    </source>
</evidence>
<organism evidence="1">
    <name type="scientific">Bradyrhizobium diazoefficiens</name>
    <dbReference type="NCBI Taxonomy" id="1355477"/>
    <lineage>
        <taxon>Bacteria</taxon>
        <taxon>Pseudomonadati</taxon>
        <taxon>Pseudomonadota</taxon>
        <taxon>Alphaproteobacteria</taxon>
        <taxon>Hyphomicrobiales</taxon>
        <taxon>Nitrobacteraceae</taxon>
        <taxon>Bradyrhizobium</taxon>
    </lineage>
</organism>
<protein>
    <submittedName>
        <fullName evidence="1">Uncharacterized protein</fullName>
    </submittedName>
</protein>
<reference evidence="3" key="2">
    <citation type="submission" date="2020-05" db="EMBL/GenBank/DDBJ databases">
        <title>Complete genome sequence of Bradyrhizobium diazoefficiens XF10 isolated from soybean nodule.</title>
        <authorList>
            <person name="Noda R."/>
            <person name="Kakizaki K."/>
            <person name="Minamisawa K."/>
        </authorList>
    </citation>
    <scope>NUCLEOTIDE SEQUENCE</scope>
    <source>
        <strain evidence="3">XF10</strain>
    </source>
</reference>
<proteinExistence type="predicted"/>
<dbReference type="EMBL" id="AP023091">
    <property type="protein sequence ID" value="BCE22401.1"/>
    <property type="molecule type" value="Genomic_DNA"/>
</dbReference>
<evidence type="ECO:0000313" key="1">
    <source>
        <dbReference type="EMBL" id="BCE22401.1"/>
    </source>
</evidence>
<dbReference type="AlphaFoldDB" id="A0A809X898"/>
<dbReference type="EMBL" id="AP023099">
    <property type="protein sequence ID" value="BCE92181.1"/>
    <property type="molecule type" value="Genomic_DNA"/>
</dbReference>
<reference evidence="1" key="1">
    <citation type="submission" date="2020-05" db="EMBL/GenBank/DDBJ databases">
        <title>Complete genome sequence of Bradyrhizobium diazoefficiens XF1 isolated from soybean nodule.</title>
        <authorList>
            <person name="Noda R."/>
            <person name="Kakizaki K."/>
            <person name="Minamisawa K."/>
        </authorList>
    </citation>
    <scope>NUCLEOTIDE SEQUENCE</scope>
    <source>
        <strain evidence="1">XF1</strain>
    </source>
</reference>
<evidence type="ECO:0000313" key="3">
    <source>
        <dbReference type="EMBL" id="BCE92181.1"/>
    </source>
</evidence>
<reference evidence="2" key="3">
    <citation type="submission" date="2020-05" db="EMBL/GenBank/DDBJ databases">
        <title>Complete genome sequence of Bradyrhizobium diazoefficiens XF4 isolated from soybean nodule.</title>
        <authorList>
            <person name="Noda R."/>
            <person name="Kakizaki K."/>
            <person name="Minamisawa K."/>
        </authorList>
    </citation>
    <scope>NUCLEOTIDE SEQUENCE</scope>
    <source>
        <strain evidence="2">XF4</strain>
    </source>
</reference>
<gene>
    <name evidence="3" type="ORF">XF10B_49790</name>
    <name evidence="1" type="ORF">XF1B_50820</name>
    <name evidence="2" type="ORF">XF4B_50140</name>
</gene>
<dbReference type="EMBL" id="AP023094">
    <property type="protein sequence ID" value="BCE48665.1"/>
    <property type="molecule type" value="Genomic_DNA"/>
</dbReference>
<accession>A0A809X898</accession>